<dbReference type="InterPro" id="IPR012337">
    <property type="entry name" value="RNaseH-like_sf"/>
</dbReference>
<protein>
    <recommendedName>
        <fullName evidence="2">Integrase catalytic domain-containing protein</fullName>
    </recommendedName>
</protein>
<proteinExistence type="predicted"/>
<dbReference type="EMBL" id="JBHMEC010000023">
    <property type="protein sequence ID" value="MFB9150977.1"/>
    <property type="molecule type" value="Genomic_DNA"/>
</dbReference>
<evidence type="ECO:0000313" key="3">
    <source>
        <dbReference type="EMBL" id="MFB9150977.1"/>
    </source>
</evidence>
<dbReference type="InterPro" id="IPR001584">
    <property type="entry name" value="Integrase_cat-core"/>
</dbReference>
<feature type="compositionally biased region" description="Basic residues" evidence="1">
    <location>
        <begin position="759"/>
        <end position="775"/>
    </location>
</feature>
<organism evidence="3 4">
    <name type="scientific">Roseovarius ramblicola</name>
    <dbReference type="NCBI Taxonomy" id="2022336"/>
    <lineage>
        <taxon>Bacteria</taxon>
        <taxon>Pseudomonadati</taxon>
        <taxon>Pseudomonadota</taxon>
        <taxon>Alphaproteobacteria</taxon>
        <taxon>Rhodobacterales</taxon>
        <taxon>Roseobacteraceae</taxon>
        <taxon>Roseovarius</taxon>
    </lineage>
</organism>
<dbReference type="Proteomes" id="UP001589670">
    <property type="component" value="Unassembled WGS sequence"/>
</dbReference>
<sequence length="781" mass="87727">MTIHPRYNFLPGTEITLLNRPMTVTGVTENGYSMVGCEDGAASVVTFDRLVEHLKLPGAKIDTAPAANGDRLKQRLGGYTSSKALKNPEQRALARYHTAMCKAVDIYAAKRREDDPRFEPSCRNLDHPEVRDFIAKQTSLLSGERVRIKPVRGGEKTGDRILYRGRTINEHYQRYKALNPGENAEDALVPLVHKRGNRKQRLCPRIRELMTEAWEHIGLDKKKTSVANVHQYLETLIHRENQFRTLNELPKFVTPSQKTLRQHRDTLVTHTEYLIATAGKREARRTRGRGSTDIRALSVGELCGMDEQKISMVVAAKKAGLWSSLSDDDKATLEAADQYIRKRLHIVILYDVASRMPLAWVITESPNAEATLALLRMASRDKTREQHRYGCMNEAAKGCGICYLRNDNGTGLRNSDVIGALMGLGTINGNTRTYSPEDRAPDERFLGTPESRFFKLMPGYTGRRVGELPGYDAIRNGVVDVETLYGMLTRYLIDEYPFERNYGVGMGGRRPWDVYQEINRTRGQFEHLDPNTRRIHLGWEVDATPSDEGVQVFSGIWFNSNDLQVARDEQFFKGKVRVFVDPDDLNIATVLMPGYRDPIEVHLQMTVFADMTLMEVLQLMAEYRREDPETSHIYHDRLMEVKNRRFSDISTIGVEHDLPRSYSTLEECKVMAEFVFSGARTIPSETLPGTTAPDAITDLGSGAGAAVFAIGDGDSVIDGTVDADPSESDSGITNPSDPAVVSDDPQEDPPSNASETRPSRKPKARKQGKKLARPRNLKELK</sequence>
<gene>
    <name evidence="3" type="ORF">ACFFU4_14575</name>
</gene>
<dbReference type="PROSITE" id="PS50994">
    <property type="entry name" value="INTEGRASE"/>
    <property type="match status" value="1"/>
</dbReference>
<feature type="region of interest" description="Disordered" evidence="1">
    <location>
        <begin position="718"/>
        <end position="781"/>
    </location>
</feature>
<feature type="domain" description="Integrase catalytic" evidence="2">
    <location>
        <begin position="314"/>
        <end position="519"/>
    </location>
</feature>
<dbReference type="RefSeq" id="WP_377070543.1">
    <property type="nucleotide sequence ID" value="NZ_JBHMEC010000023.1"/>
</dbReference>
<dbReference type="Gene3D" id="3.30.420.10">
    <property type="entry name" value="Ribonuclease H-like superfamily/Ribonuclease H"/>
    <property type="match status" value="1"/>
</dbReference>
<comment type="caution">
    <text evidence="3">The sequence shown here is derived from an EMBL/GenBank/DDBJ whole genome shotgun (WGS) entry which is preliminary data.</text>
</comment>
<accession>A0ABV5I2Q5</accession>
<dbReference type="SUPFAM" id="SSF53098">
    <property type="entry name" value="Ribonuclease H-like"/>
    <property type="match status" value="1"/>
</dbReference>
<reference evidence="3 4" key="1">
    <citation type="submission" date="2024-09" db="EMBL/GenBank/DDBJ databases">
        <authorList>
            <person name="Sun Q."/>
            <person name="Mori K."/>
        </authorList>
    </citation>
    <scope>NUCLEOTIDE SEQUENCE [LARGE SCALE GENOMIC DNA]</scope>
    <source>
        <strain evidence="3 4">CECT 9424</strain>
    </source>
</reference>
<evidence type="ECO:0000259" key="2">
    <source>
        <dbReference type="PROSITE" id="PS50994"/>
    </source>
</evidence>
<evidence type="ECO:0000256" key="1">
    <source>
        <dbReference type="SAM" id="MobiDB-lite"/>
    </source>
</evidence>
<evidence type="ECO:0000313" key="4">
    <source>
        <dbReference type="Proteomes" id="UP001589670"/>
    </source>
</evidence>
<dbReference type="InterPro" id="IPR036397">
    <property type="entry name" value="RNaseH_sf"/>
</dbReference>
<keyword evidence="4" id="KW-1185">Reference proteome</keyword>
<name>A0ABV5I2Q5_9RHOB</name>